<dbReference type="PANTHER" id="PTHR19288:SF90">
    <property type="entry name" value="OS08G0542600 PROTEIN"/>
    <property type="match status" value="1"/>
</dbReference>
<dbReference type="SUPFAM" id="SSF56784">
    <property type="entry name" value="HAD-like"/>
    <property type="match status" value="1"/>
</dbReference>
<dbReference type="EMBL" id="CP151505">
    <property type="protein sequence ID" value="WZN61871.1"/>
    <property type="molecule type" value="Genomic_DNA"/>
</dbReference>
<dbReference type="InterPro" id="IPR006357">
    <property type="entry name" value="HAD-SF_hydro_IIA"/>
</dbReference>
<dbReference type="AlphaFoldDB" id="A0AAX4P732"/>
<evidence type="ECO:0000313" key="2">
    <source>
        <dbReference type="EMBL" id="WZN61871.1"/>
    </source>
</evidence>
<keyword evidence="3" id="KW-1185">Reference proteome</keyword>
<accession>A0AAX4P732</accession>
<name>A0AAX4P732_9CHLO</name>
<reference evidence="2 3" key="1">
    <citation type="submission" date="2024-03" db="EMBL/GenBank/DDBJ databases">
        <title>Complete genome sequence of the green alga Chloropicon roscoffensis RCC1871.</title>
        <authorList>
            <person name="Lemieux C."/>
            <person name="Pombert J.-F."/>
            <person name="Otis C."/>
            <person name="Turmel M."/>
        </authorList>
    </citation>
    <scope>NUCLEOTIDE SEQUENCE [LARGE SCALE GENOMIC DNA]</scope>
    <source>
        <strain evidence="2 3">RCC1871</strain>
    </source>
</reference>
<evidence type="ECO:0000313" key="3">
    <source>
        <dbReference type="Proteomes" id="UP001472866"/>
    </source>
</evidence>
<dbReference type="PANTHER" id="PTHR19288">
    <property type="entry name" value="4-NITROPHENYLPHOSPHATASE-RELATED"/>
    <property type="match status" value="1"/>
</dbReference>
<sequence>MEVYRGRASCSNALVRPASVGAVSTPSRRSGRWRETTRRRKEARATTTTLAEGEGEGEGDSDGSFDHLMMADLGTADLASLVASNKYKGWLLDQFGVLHDGKDPYAHAKDLVRHLAEDLKCDLVILTNSARLWPHTVRRLEQMGFDPKWFRGVATSGDVTNRVLQLGPGAHDEELLPRDHPLWADLSLPAGEQGRNRRCLHLLWREHDKENGIDLEALGIDVTEDPHMADFVLVHWFDSLALEDGTLRPVSREEISAMLAECAKRELPMLVANPDIVAHKGDKLLPMPGSLAVEYAELGCPAEKIHLLGKPSPVVYNLAKTKFLSHLSREEIIAVGDSLEHDIQGACGWRVDSAFITTGIHCDDLQGEECSIPEDAWCDPQELERLCREHNADPTICAEVFGLYDSRDER</sequence>
<dbReference type="Pfam" id="PF13242">
    <property type="entry name" value="Hydrolase_like"/>
    <property type="match status" value="1"/>
</dbReference>
<dbReference type="Pfam" id="PF13344">
    <property type="entry name" value="Hydrolase_6"/>
    <property type="match status" value="1"/>
</dbReference>
<protein>
    <submittedName>
        <fullName evidence="2">Haloacid dehalogenase-like hydrolase</fullName>
    </submittedName>
</protein>
<proteinExistence type="predicted"/>
<gene>
    <name evidence="2" type="ORF">HKI87_05g34060</name>
</gene>
<keyword evidence="2" id="KW-0378">Hydrolase</keyword>
<dbReference type="InterPro" id="IPR023214">
    <property type="entry name" value="HAD_sf"/>
</dbReference>
<dbReference type="GO" id="GO:0009507">
    <property type="term" value="C:chloroplast"/>
    <property type="evidence" value="ECO:0007669"/>
    <property type="project" value="TreeGrafter"/>
</dbReference>
<dbReference type="Gene3D" id="3.40.50.1000">
    <property type="entry name" value="HAD superfamily/HAD-like"/>
    <property type="match status" value="3"/>
</dbReference>
<evidence type="ECO:0000256" key="1">
    <source>
        <dbReference type="SAM" id="MobiDB-lite"/>
    </source>
</evidence>
<feature type="compositionally biased region" description="Acidic residues" evidence="1">
    <location>
        <begin position="53"/>
        <end position="63"/>
    </location>
</feature>
<organism evidence="2 3">
    <name type="scientific">Chloropicon roscoffensis</name>
    <dbReference type="NCBI Taxonomy" id="1461544"/>
    <lineage>
        <taxon>Eukaryota</taxon>
        <taxon>Viridiplantae</taxon>
        <taxon>Chlorophyta</taxon>
        <taxon>Chloropicophyceae</taxon>
        <taxon>Chloropicales</taxon>
        <taxon>Chloropicaceae</taxon>
        <taxon>Chloropicon</taxon>
    </lineage>
</organism>
<feature type="region of interest" description="Disordered" evidence="1">
    <location>
        <begin position="18"/>
        <end position="63"/>
    </location>
</feature>
<dbReference type="Proteomes" id="UP001472866">
    <property type="component" value="Chromosome 05"/>
</dbReference>
<dbReference type="GO" id="GO:0016791">
    <property type="term" value="F:phosphatase activity"/>
    <property type="evidence" value="ECO:0007669"/>
    <property type="project" value="TreeGrafter"/>
</dbReference>
<dbReference type="InterPro" id="IPR036412">
    <property type="entry name" value="HAD-like_sf"/>
</dbReference>